<protein>
    <submittedName>
        <fullName evidence="2">Uncharacterized protein</fullName>
    </submittedName>
</protein>
<gene>
    <name evidence="2" type="ORF">P8627_12720</name>
</gene>
<sequence length="64" mass="7126">MPRWTRRALIFAAAFFAFNVLLNLSRADGLTGPSLAATAISTVLFTILFVLATLLIDRFRNRGR</sequence>
<name>A0ABY8L956_9RHOB</name>
<reference evidence="2 3" key="1">
    <citation type="submission" date="2023-04" db="EMBL/GenBank/DDBJ databases">
        <title>Jannaschia ovalis sp. nov., a marine bacterium isolated from sea tidal flat.</title>
        <authorList>
            <person name="Kwon D.Y."/>
            <person name="Kim J.-J."/>
        </authorList>
    </citation>
    <scope>NUCLEOTIDE SEQUENCE [LARGE SCALE GENOMIC DNA]</scope>
    <source>
        <strain evidence="2 3">GRR-S6-38</strain>
    </source>
</reference>
<dbReference type="EMBL" id="CP122537">
    <property type="protein sequence ID" value="WGH77890.1"/>
    <property type="molecule type" value="Genomic_DNA"/>
</dbReference>
<feature type="transmembrane region" description="Helical" evidence="1">
    <location>
        <begin position="37"/>
        <end position="56"/>
    </location>
</feature>
<evidence type="ECO:0000256" key="1">
    <source>
        <dbReference type="SAM" id="Phobius"/>
    </source>
</evidence>
<dbReference type="RefSeq" id="WP_279964506.1">
    <property type="nucleotide sequence ID" value="NZ_CP122537.1"/>
</dbReference>
<dbReference type="Proteomes" id="UP001243420">
    <property type="component" value="Chromosome"/>
</dbReference>
<evidence type="ECO:0000313" key="2">
    <source>
        <dbReference type="EMBL" id="WGH77890.1"/>
    </source>
</evidence>
<keyword evidence="1" id="KW-0472">Membrane</keyword>
<organism evidence="2 3">
    <name type="scientific">Jannaschia ovalis</name>
    <dbReference type="NCBI Taxonomy" id="3038773"/>
    <lineage>
        <taxon>Bacteria</taxon>
        <taxon>Pseudomonadati</taxon>
        <taxon>Pseudomonadota</taxon>
        <taxon>Alphaproteobacteria</taxon>
        <taxon>Rhodobacterales</taxon>
        <taxon>Roseobacteraceae</taxon>
        <taxon>Jannaschia</taxon>
    </lineage>
</organism>
<keyword evidence="1" id="KW-1133">Transmembrane helix</keyword>
<keyword evidence="3" id="KW-1185">Reference proteome</keyword>
<keyword evidence="1" id="KW-0812">Transmembrane</keyword>
<proteinExistence type="predicted"/>
<evidence type="ECO:0000313" key="3">
    <source>
        <dbReference type="Proteomes" id="UP001243420"/>
    </source>
</evidence>
<accession>A0ABY8L956</accession>